<dbReference type="PRINTS" id="PR01590">
    <property type="entry name" value="HTHFIS"/>
</dbReference>
<protein>
    <submittedName>
        <fullName evidence="6">DNA-binding NtrC family response regulator</fullName>
    </submittedName>
</protein>
<keyword evidence="2" id="KW-0067">ATP-binding</keyword>
<gene>
    <name evidence="6" type="ORF">HNQ60_003374</name>
</gene>
<dbReference type="InterPro" id="IPR003593">
    <property type="entry name" value="AAA+_ATPase"/>
</dbReference>
<organism evidence="6 7">
    <name type="scientific">Povalibacter uvarum</name>
    <dbReference type="NCBI Taxonomy" id="732238"/>
    <lineage>
        <taxon>Bacteria</taxon>
        <taxon>Pseudomonadati</taxon>
        <taxon>Pseudomonadota</taxon>
        <taxon>Gammaproteobacteria</taxon>
        <taxon>Steroidobacterales</taxon>
        <taxon>Steroidobacteraceae</taxon>
        <taxon>Povalibacter</taxon>
    </lineage>
</organism>
<keyword evidence="1" id="KW-0547">Nucleotide-binding</keyword>
<feature type="domain" description="Sigma-54 factor interaction" evidence="5">
    <location>
        <begin position="33"/>
        <end position="262"/>
    </location>
</feature>
<dbReference type="PROSITE" id="PS00688">
    <property type="entry name" value="SIGMA54_INTERACT_3"/>
    <property type="match status" value="1"/>
</dbReference>
<sequence length="356" mass="38554">MARSLDQQAAEDSLSLSDADAFAVAKVCSVGGLLGESGAMLRLFEQLARAASLRVDVLMIGEGGSGKELAARCLHELSERSMQPFLVLNCGAQAPGLIESELFGNEAGADPGVTHFAAQRGCFERTGAGTLLLEEVSDLSPEMQLKLLRVLESRRVMPVGGTREVDIQCRVIATVQSDPRQAKTSLLRPELLDRLSICPVAVPPLRDRGNDSELLARYFLAVLNSEEGTSKRLSDESIACLSRYSWPGNVRELRNAVHRAFILADGDLDLGSAIDRPLQLSSNGDGRTLRIPVGTPLADAERWMILATLRKCEGNKTRAAALLGVSLKTLYNRLHAYRAQGFNVSDTDRELIEVAN</sequence>
<dbReference type="Gene3D" id="1.10.8.60">
    <property type="match status" value="1"/>
</dbReference>
<dbReference type="InterPro" id="IPR025944">
    <property type="entry name" value="Sigma_54_int_dom_CS"/>
</dbReference>
<evidence type="ECO:0000256" key="2">
    <source>
        <dbReference type="ARBA" id="ARBA00022840"/>
    </source>
</evidence>
<dbReference type="CDD" id="cd00009">
    <property type="entry name" value="AAA"/>
    <property type="match status" value="1"/>
</dbReference>
<keyword evidence="6" id="KW-0238">DNA-binding</keyword>
<dbReference type="RefSeq" id="WP_184333906.1">
    <property type="nucleotide sequence ID" value="NZ_JACHHZ010000004.1"/>
</dbReference>
<evidence type="ECO:0000256" key="1">
    <source>
        <dbReference type="ARBA" id="ARBA00022741"/>
    </source>
</evidence>
<reference evidence="6 7" key="1">
    <citation type="submission" date="2020-08" db="EMBL/GenBank/DDBJ databases">
        <title>Genomic Encyclopedia of Type Strains, Phase IV (KMG-IV): sequencing the most valuable type-strain genomes for metagenomic binning, comparative biology and taxonomic classification.</title>
        <authorList>
            <person name="Goeker M."/>
        </authorList>
    </citation>
    <scope>NUCLEOTIDE SEQUENCE [LARGE SCALE GENOMIC DNA]</scope>
    <source>
        <strain evidence="6 7">DSM 26723</strain>
    </source>
</reference>
<dbReference type="GO" id="GO:0005524">
    <property type="term" value="F:ATP binding"/>
    <property type="evidence" value="ECO:0007669"/>
    <property type="project" value="UniProtKB-KW"/>
</dbReference>
<evidence type="ECO:0000313" key="7">
    <source>
        <dbReference type="Proteomes" id="UP000588068"/>
    </source>
</evidence>
<name>A0A841HMY6_9GAMM</name>
<dbReference type="PROSITE" id="PS50045">
    <property type="entry name" value="SIGMA54_INTERACT_4"/>
    <property type="match status" value="1"/>
</dbReference>
<accession>A0A841HMY6</accession>
<dbReference type="Gene3D" id="1.10.10.60">
    <property type="entry name" value="Homeodomain-like"/>
    <property type="match status" value="1"/>
</dbReference>
<dbReference type="PANTHER" id="PTHR32071">
    <property type="entry name" value="TRANSCRIPTIONAL REGULATORY PROTEIN"/>
    <property type="match status" value="1"/>
</dbReference>
<dbReference type="InterPro" id="IPR058031">
    <property type="entry name" value="AAA_lid_NorR"/>
</dbReference>
<dbReference type="SUPFAM" id="SSF52540">
    <property type="entry name" value="P-loop containing nucleoside triphosphate hydrolases"/>
    <property type="match status" value="1"/>
</dbReference>
<evidence type="ECO:0000256" key="4">
    <source>
        <dbReference type="ARBA" id="ARBA00023163"/>
    </source>
</evidence>
<dbReference type="GO" id="GO:0043565">
    <property type="term" value="F:sequence-specific DNA binding"/>
    <property type="evidence" value="ECO:0007669"/>
    <property type="project" value="InterPro"/>
</dbReference>
<dbReference type="Gene3D" id="3.40.50.300">
    <property type="entry name" value="P-loop containing nucleotide triphosphate hydrolases"/>
    <property type="match status" value="1"/>
</dbReference>
<dbReference type="InterPro" id="IPR009057">
    <property type="entry name" value="Homeodomain-like_sf"/>
</dbReference>
<dbReference type="Proteomes" id="UP000588068">
    <property type="component" value="Unassembled WGS sequence"/>
</dbReference>
<dbReference type="AlphaFoldDB" id="A0A841HMY6"/>
<evidence type="ECO:0000259" key="5">
    <source>
        <dbReference type="PROSITE" id="PS50045"/>
    </source>
</evidence>
<dbReference type="Pfam" id="PF00158">
    <property type="entry name" value="Sigma54_activat"/>
    <property type="match status" value="1"/>
</dbReference>
<keyword evidence="4" id="KW-0804">Transcription</keyword>
<dbReference type="GO" id="GO:0006355">
    <property type="term" value="P:regulation of DNA-templated transcription"/>
    <property type="evidence" value="ECO:0007669"/>
    <property type="project" value="InterPro"/>
</dbReference>
<proteinExistence type="predicted"/>
<evidence type="ECO:0000256" key="3">
    <source>
        <dbReference type="ARBA" id="ARBA00023015"/>
    </source>
</evidence>
<dbReference type="InterPro" id="IPR002197">
    <property type="entry name" value="HTH_Fis"/>
</dbReference>
<comment type="caution">
    <text evidence="6">The sequence shown here is derived from an EMBL/GenBank/DDBJ whole genome shotgun (WGS) entry which is preliminary data.</text>
</comment>
<dbReference type="InterPro" id="IPR002078">
    <property type="entry name" value="Sigma_54_int"/>
</dbReference>
<keyword evidence="3" id="KW-0805">Transcription regulation</keyword>
<dbReference type="Pfam" id="PF02954">
    <property type="entry name" value="HTH_8"/>
    <property type="match status" value="1"/>
</dbReference>
<dbReference type="SMART" id="SM00382">
    <property type="entry name" value="AAA"/>
    <property type="match status" value="1"/>
</dbReference>
<keyword evidence="7" id="KW-1185">Reference proteome</keyword>
<dbReference type="InterPro" id="IPR027417">
    <property type="entry name" value="P-loop_NTPase"/>
</dbReference>
<evidence type="ECO:0000313" key="6">
    <source>
        <dbReference type="EMBL" id="MBB6094487.1"/>
    </source>
</evidence>
<dbReference type="Pfam" id="PF25601">
    <property type="entry name" value="AAA_lid_14"/>
    <property type="match status" value="1"/>
</dbReference>
<dbReference type="SUPFAM" id="SSF46689">
    <property type="entry name" value="Homeodomain-like"/>
    <property type="match status" value="1"/>
</dbReference>
<dbReference type="EMBL" id="JACHHZ010000004">
    <property type="protein sequence ID" value="MBB6094487.1"/>
    <property type="molecule type" value="Genomic_DNA"/>
</dbReference>